<reference evidence="3" key="1">
    <citation type="submission" date="2025-08" db="UniProtKB">
        <authorList>
            <consortium name="RefSeq"/>
        </authorList>
    </citation>
    <scope>IDENTIFICATION</scope>
</reference>
<organism evidence="2 3">
    <name type="scientific">Aplysia californica</name>
    <name type="common">California sea hare</name>
    <dbReference type="NCBI Taxonomy" id="6500"/>
    <lineage>
        <taxon>Eukaryota</taxon>
        <taxon>Metazoa</taxon>
        <taxon>Spiralia</taxon>
        <taxon>Lophotrochozoa</taxon>
        <taxon>Mollusca</taxon>
        <taxon>Gastropoda</taxon>
        <taxon>Heterobranchia</taxon>
        <taxon>Euthyneura</taxon>
        <taxon>Tectipleura</taxon>
        <taxon>Aplysiida</taxon>
        <taxon>Aplysioidea</taxon>
        <taxon>Aplysiidae</taxon>
        <taxon>Aplysia</taxon>
    </lineage>
</organism>
<gene>
    <name evidence="3" type="primary">LOC106012887</name>
</gene>
<dbReference type="GeneID" id="106012887"/>
<feature type="region of interest" description="Disordered" evidence="1">
    <location>
        <begin position="260"/>
        <end position="295"/>
    </location>
</feature>
<evidence type="ECO:0000313" key="2">
    <source>
        <dbReference type="Proteomes" id="UP000694888"/>
    </source>
</evidence>
<sequence length="343" mass="38195">MKFRVGKRHMWPLPTSKGQKELICRSDNFQDKTATRSRYVTERPARLLVNTGDIREVSCGLPLHLQGGVAFSEVGIHCGGCLKYDPQREPNKFVIRPVNCSEKPNKAQGEDSNSHTIHHHRTNNQPIEYSCLAHFTFHNSSHAVVTKTTSFEKGLGQYLVWIFTADNQIKVLKAADTFVFEKNRVIKSDLLQAQFTILRNNNMQCQQIVVFPRLSTPSGLDVTPRPNHRTSDFYDGIYGTGPPTSGGRYVTYNPMIVNRSNNDDPSKVSNPSSKPDVKPEGPPEPEKPGAVKGPENAAVGAHAQGRNWKRCAAMFLSVFVTLVAKHLMTSSRTVDTLVAVRVT</sequence>
<protein>
    <submittedName>
        <fullName evidence="3">Uncharacterized protein LOC106012887</fullName>
    </submittedName>
</protein>
<evidence type="ECO:0000256" key="1">
    <source>
        <dbReference type="SAM" id="MobiDB-lite"/>
    </source>
</evidence>
<proteinExistence type="predicted"/>
<feature type="compositionally biased region" description="Basic and acidic residues" evidence="1">
    <location>
        <begin position="275"/>
        <end position="289"/>
    </location>
</feature>
<dbReference type="Proteomes" id="UP000694888">
    <property type="component" value="Unplaced"/>
</dbReference>
<accession>A0ABM1A806</accession>
<name>A0ABM1A806_APLCA</name>
<evidence type="ECO:0000313" key="3">
    <source>
        <dbReference type="RefSeq" id="XP_012942597.1"/>
    </source>
</evidence>
<dbReference type="RefSeq" id="XP_012942597.1">
    <property type="nucleotide sequence ID" value="XM_013087143.2"/>
</dbReference>
<keyword evidence="2" id="KW-1185">Reference proteome</keyword>